<dbReference type="Gene3D" id="2.40.30.170">
    <property type="match status" value="1"/>
</dbReference>
<evidence type="ECO:0000259" key="6">
    <source>
        <dbReference type="Pfam" id="PF25917"/>
    </source>
</evidence>
<name>A0A2J8I7S5_VIBDI</name>
<comment type="subcellular location">
    <subcellularLocation>
        <location evidence="1">Cell envelope</location>
    </subcellularLocation>
</comment>
<dbReference type="PROSITE" id="PS51257">
    <property type="entry name" value="PROKAR_LIPOPROTEIN"/>
    <property type="match status" value="1"/>
</dbReference>
<dbReference type="Gene3D" id="2.40.50.100">
    <property type="match status" value="1"/>
</dbReference>
<dbReference type="Pfam" id="PF25917">
    <property type="entry name" value="BSH_RND"/>
    <property type="match status" value="1"/>
</dbReference>
<evidence type="ECO:0000259" key="7">
    <source>
        <dbReference type="Pfam" id="PF25954"/>
    </source>
</evidence>
<dbReference type="InterPro" id="IPR058625">
    <property type="entry name" value="MdtA-like_BSH"/>
</dbReference>
<dbReference type="SUPFAM" id="SSF111369">
    <property type="entry name" value="HlyD-like secretion proteins"/>
    <property type="match status" value="1"/>
</dbReference>
<dbReference type="InterPro" id="IPR058627">
    <property type="entry name" value="MdtA-like_C"/>
</dbReference>
<evidence type="ECO:0000256" key="1">
    <source>
        <dbReference type="ARBA" id="ARBA00004196"/>
    </source>
</evidence>
<dbReference type="Proteomes" id="UP000236449">
    <property type="component" value="Unassembled WGS sequence"/>
</dbReference>
<protein>
    <submittedName>
        <fullName evidence="9">Efflux RND transporter periplasmic adaptor subunit</fullName>
    </submittedName>
</protein>
<comment type="similarity">
    <text evidence="2">Belongs to the membrane fusion protein (MFP) (TC 8.A.1) family.</text>
</comment>
<dbReference type="AlphaFoldDB" id="A0A2J8I7S5"/>
<dbReference type="PANTHER" id="PTHR30469">
    <property type="entry name" value="MULTIDRUG RESISTANCE PROTEIN MDTA"/>
    <property type="match status" value="1"/>
</dbReference>
<keyword evidence="4" id="KW-0175">Coiled coil</keyword>
<feature type="domain" description="CusB-like beta-barrel" evidence="7">
    <location>
        <begin position="214"/>
        <end position="276"/>
    </location>
</feature>
<evidence type="ECO:0000256" key="3">
    <source>
        <dbReference type="ARBA" id="ARBA00022448"/>
    </source>
</evidence>
<dbReference type="InterPro" id="IPR006143">
    <property type="entry name" value="RND_pump_MFP"/>
</dbReference>
<gene>
    <name evidence="9" type="ORF">C1N32_00830</name>
</gene>
<feature type="coiled-coil region" evidence="4">
    <location>
        <begin position="135"/>
        <end position="162"/>
    </location>
</feature>
<feature type="domain" description="Multidrug resistance protein MdtA-like alpha-helical hairpin" evidence="5">
    <location>
        <begin position="98"/>
        <end position="162"/>
    </location>
</feature>
<evidence type="ECO:0000259" key="8">
    <source>
        <dbReference type="Pfam" id="PF25967"/>
    </source>
</evidence>
<dbReference type="Pfam" id="PF25876">
    <property type="entry name" value="HH_MFP_RND"/>
    <property type="match status" value="1"/>
</dbReference>
<dbReference type="EMBL" id="POSK01000001">
    <property type="protein sequence ID" value="PNI06587.1"/>
    <property type="molecule type" value="Genomic_DNA"/>
</dbReference>
<evidence type="ECO:0000259" key="5">
    <source>
        <dbReference type="Pfam" id="PF25876"/>
    </source>
</evidence>
<evidence type="ECO:0000313" key="9">
    <source>
        <dbReference type="EMBL" id="PNI06587.1"/>
    </source>
</evidence>
<evidence type="ECO:0000313" key="10">
    <source>
        <dbReference type="Proteomes" id="UP000236449"/>
    </source>
</evidence>
<dbReference type="Gene3D" id="2.40.420.20">
    <property type="match status" value="1"/>
</dbReference>
<dbReference type="Pfam" id="PF25967">
    <property type="entry name" value="RND-MFP_C"/>
    <property type="match status" value="1"/>
</dbReference>
<dbReference type="PANTHER" id="PTHR30469:SF20">
    <property type="entry name" value="EFFLUX RND TRANSPORTER PERIPLASMIC ADAPTOR SUBUNIT"/>
    <property type="match status" value="1"/>
</dbReference>
<dbReference type="RefSeq" id="WP_102965125.1">
    <property type="nucleotide sequence ID" value="NZ_JAPWHJ010000001.1"/>
</dbReference>
<evidence type="ECO:0000256" key="4">
    <source>
        <dbReference type="SAM" id="Coils"/>
    </source>
</evidence>
<dbReference type="NCBIfam" id="TIGR01730">
    <property type="entry name" value="RND_mfp"/>
    <property type="match status" value="1"/>
</dbReference>
<dbReference type="InterPro" id="IPR058792">
    <property type="entry name" value="Beta-barrel_RND_2"/>
</dbReference>
<dbReference type="GO" id="GO:1990281">
    <property type="term" value="C:efflux pump complex"/>
    <property type="evidence" value="ECO:0007669"/>
    <property type="project" value="TreeGrafter"/>
</dbReference>
<proteinExistence type="inferred from homology"/>
<dbReference type="Gene3D" id="1.10.287.470">
    <property type="entry name" value="Helix hairpin bin"/>
    <property type="match status" value="1"/>
</dbReference>
<keyword evidence="3" id="KW-0813">Transport</keyword>
<dbReference type="InterPro" id="IPR058624">
    <property type="entry name" value="MdtA-like_HH"/>
</dbReference>
<accession>A0A2J8I7S5</accession>
<dbReference type="GO" id="GO:0015562">
    <property type="term" value="F:efflux transmembrane transporter activity"/>
    <property type="evidence" value="ECO:0007669"/>
    <property type="project" value="TreeGrafter"/>
</dbReference>
<comment type="caution">
    <text evidence="9">The sequence shown here is derived from an EMBL/GenBank/DDBJ whole genome shotgun (WGS) entry which is preliminary data.</text>
</comment>
<dbReference type="OrthoDB" id="1185083at2"/>
<sequence>MNDLCQRLRWTALVLSTALIMAGCDQPQPHEGVKVSRPVKLYTLGGDTPQILYKYPGSVTAVNKSTLAFEVPGKVTDIKVKEGDLVVAGQVLAQLDPRDYQAQFESAKIEKDASHKDYERYKKALESNAVTPQAFDQAKRNMEVAQAAFKQAKKALEDTSLQAPFSGRIARKDIEKFDTVYAKQPVIQLHSDSALEMVVDVPEVDWVKGGRVASAKDINLSEQLFVTVSALPNERFPGVITEFSSVADPITRTYKVTVEFNVPQNISLGSGMSGHVLYQPKSTENANIYVPIEAIVGNSDNKAFVWLYEADKGVVTKQTIELGDITAKKVLVKSGLKKGDRIAVSGVHSLFDGYSVYPLED</sequence>
<reference evidence="9 10" key="1">
    <citation type="submission" date="2018-01" db="EMBL/GenBank/DDBJ databases">
        <title>Draft genome sequences of six Vibrio diazotrophicus strains isolated from deep-sea sediments of the Baltic Sea.</title>
        <authorList>
            <person name="Castillo D."/>
            <person name="Vandieken V."/>
            <person name="Chiang O."/>
            <person name="Middelboe M."/>
        </authorList>
    </citation>
    <scope>NUCLEOTIDE SEQUENCE [LARGE SCALE GENOMIC DNA]</scope>
    <source>
        <strain evidence="9 10">60.27F</strain>
    </source>
</reference>
<dbReference type="Pfam" id="PF25954">
    <property type="entry name" value="Beta-barrel_RND_2"/>
    <property type="match status" value="1"/>
</dbReference>
<feature type="domain" description="Multidrug resistance protein MdtA-like C-terminal permuted SH3" evidence="8">
    <location>
        <begin position="288"/>
        <end position="347"/>
    </location>
</feature>
<organism evidence="9 10">
    <name type="scientific">Vibrio diazotrophicus</name>
    <dbReference type="NCBI Taxonomy" id="685"/>
    <lineage>
        <taxon>Bacteria</taxon>
        <taxon>Pseudomonadati</taxon>
        <taxon>Pseudomonadota</taxon>
        <taxon>Gammaproteobacteria</taxon>
        <taxon>Vibrionales</taxon>
        <taxon>Vibrionaceae</taxon>
        <taxon>Vibrio</taxon>
    </lineage>
</organism>
<evidence type="ECO:0000256" key="2">
    <source>
        <dbReference type="ARBA" id="ARBA00009477"/>
    </source>
</evidence>
<feature type="domain" description="Multidrug resistance protein MdtA-like barrel-sandwich hybrid" evidence="6">
    <location>
        <begin position="67"/>
        <end position="185"/>
    </location>
</feature>